<sequence length="26" mass="3020">MLFKSLVLSPLVCLTIQGMSSFYFFF</sequence>
<accession>A0A0E9V9D7</accession>
<protein>
    <submittedName>
        <fullName evidence="1">Uncharacterized protein</fullName>
    </submittedName>
</protein>
<proteinExistence type="predicted"/>
<organism evidence="1">
    <name type="scientific">Anguilla anguilla</name>
    <name type="common">European freshwater eel</name>
    <name type="synonym">Muraena anguilla</name>
    <dbReference type="NCBI Taxonomy" id="7936"/>
    <lineage>
        <taxon>Eukaryota</taxon>
        <taxon>Metazoa</taxon>
        <taxon>Chordata</taxon>
        <taxon>Craniata</taxon>
        <taxon>Vertebrata</taxon>
        <taxon>Euteleostomi</taxon>
        <taxon>Actinopterygii</taxon>
        <taxon>Neopterygii</taxon>
        <taxon>Teleostei</taxon>
        <taxon>Anguilliformes</taxon>
        <taxon>Anguillidae</taxon>
        <taxon>Anguilla</taxon>
    </lineage>
</organism>
<reference evidence="1" key="1">
    <citation type="submission" date="2014-11" db="EMBL/GenBank/DDBJ databases">
        <authorList>
            <person name="Amaro Gonzalez C."/>
        </authorList>
    </citation>
    <scope>NUCLEOTIDE SEQUENCE</scope>
</reference>
<dbReference type="AlphaFoldDB" id="A0A0E9V9D7"/>
<evidence type="ECO:0000313" key="1">
    <source>
        <dbReference type="EMBL" id="JAH74075.1"/>
    </source>
</evidence>
<reference evidence="1" key="2">
    <citation type="journal article" date="2015" name="Fish Shellfish Immunol.">
        <title>Early steps in the European eel (Anguilla anguilla)-Vibrio vulnificus interaction in the gills: Role of the RtxA13 toxin.</title>
        <authorList>
            <person name="Callol A."/>
            <person name="Pajuelo D."/>
            <person name="Ebbesson L."/>
            <person name="Teles M."/>
            <person name="MacKenzie S."/>
            <person name="Amaro C."/>
        </authorList>
    </citation>
    <scope>NUCLEOTIDE SEQUENCE</scope>
</reference>
<dbReference type="EMBL" id="GBXM01034502">
    <property type="protein sequence ID" value="JAH74075.1"/>
    <property type="molecule type" value="Transcribed_RNA"/>
</dbReference>
<name>A0A0E9V9D7_ANGAN</name>